<reference evidence="3 4" key="1">
    <citation type="submission" date="2019-09" db="EMBL/GenBank/DDBJ databases">
        <title>Genomes of Cryomorphaceae.</title>
        <authorList>
            <person name="Bowman J.P."/>
        </authorList>
    </citation>
    <scope>NUCLEOTIDE SEQUENCE [LARGE SCALE GENOMIC DNA]</scope>
    <source>
        <strain evidence="3 4">KCTC 52047</strain>
    </source>
</reference>
<dbReference type="InterPro" id="IPR036653">
    <property type="entry name" value="CinA-like_C"/>
</dbReference>
<dbReference type="InterPro" id="IPR001453">
    <property type="entry name" value="MoaB/Mog_dom"/>
</dbReference>
<sequence length="415" mass="45696">MFAEIITIGDEILIGQVIDSNSAWIAKQLNALGIRVRQITSISDDKEHIFNAMNEARKNADLIIMTGGLGPTRDDITKRTFADYFNDELIMNDRILKGVEDYFASKGKEMLDVNKYQALVPSRSKPVQNKNGTAPATWMEDNGQVFISLPGVPYEMKAMMNDPLLKWIKQYFNTPFVYHRTVLTQGMGESRIMGLISKWEDSLEEHNIKLAYLPSPGMVRLRLSATGDNQNRITTAVDKKVKELENLIGDIIFGYGEDTLEGVVGKLLREKGKTLSTAESCTGGYIAHLITSISGSSDYFQGSIVSYSNEVKQNTLGVSSSDIETHGAVSEEVVRQMAEGARKTMRTDFAVATSGVAGPNGGSDQKPVGTVWIAVSSKSGTIAKKYTFGNNRERNIRQSALAALNMLRKEILADT</sequence>
<dbReference type="AlphaFoldDB" id="A0A6N6M705"/>
<dbReference type="Gene3D" id="3.40.980.10">
    <property type="entry name" value="MoaB/Mog-like domain"/>
    <property type="match status" value="1"/>
</dbReference>
<feature type="domain" description="MoaB/Mog" evidence="2">
    <location>
        <begin position="4"/>
        <end position="171"/>
    </location>
</feature>
<dbReference type="Gene3D" id="3.90.950.20">
    <property type="entry name" value="CinA-like"/>
    <property type="match status" value="1"/>
</dbReference>
<dbReference type="NCBIfam" id="TIGR00200">
    <property type="entry name" value="cinA_nterm"/>
    <property type="match status" value="1"/>
</dbReference>
<evidence type="ECO:0000259" key="2">
    <source>
        <dbReference type="SMART" id="SM00852"/>
    </source>
</evidence>
<dbReference type="HAMAP" id="MF_00226_B">
    <property type="entry name" value="CinA_B"/>
    <property type="match status" value="1"/>
</dbReference>
<dbReference type="NCBIfam" id="TIGR00177">
    <property type="entry name" value="molyb_syn"/>
    <property type="match status" value="1"/>
</dbReference>
<dbReference type="SUPFAM" id="SSF142433">
    <property type="entry name" value="CinA-like"/>
    <property type="match status" value="1"/>
</dbReference>
<dbReference type="InterPro" id="IPR008135">
    <property type="entry name" value="Competence-induced_CinA"/>
</dbReference>
<dbReference type="Pfam" id="PF00994">
    <property type="entry name" value="MoCF_biosynth"/>
    <property type="match status" value="1"/>
</dbReference>
<dbReference type="NCBIfam" id="NF001813">
    <property type="entry name" value="PRK00549.1"/>
    <property type="match status" value="1"/>
</dbReference>
<dbReference type="PANTHER" id="PTHR13939:SF0">
    <property type="entry name" value="NMN AMIDOHYDROLASE-LIKE PROTEIN YFAY"/>
    <property type="match status" value="1"/>
</dbReference>
<gene>
    <name evidence="3" type="ORF">F3059_03330</name>
</gene>
<dbReference type="PANTHER" id="PTHR13939">
    <property type="entry name" value="NICOTINAMIDE-NUCLEOTIDE AMIDOHYDROLASE PNCC"/>
    <property type="match status" value="1"/>
</dbReference>
<dbReference type="InterPro" id="IPR050101">
    <property type="entry name" value="CinA"/>
</dbReference>
<dbReference type="SMART" id="SM00852">
    <property type="entry name" value="MoCF_biosynth"/>
    <property type="match status" value="1"/>
</dbReference>
<proteinExistence type="inferred from homology"/>
<evidence type="ECO:0000313" key="4">
    <source>
        <dbReference type="Proteomes" id="UP000435357"/>
    </source>
</evidence>
<dbReference type="Pfam" id="PF18146">
    <property type="entry name" value="CinA_KH"/>
    <property type="match status" value="1"/>
</dbReference>
<dbReference type="CDD" id="cd00885">
    <property type="entry name" value="cinA"/>
    <property type="match status" value="1"/>
</dbReference>
<dbReference type="InterPro" id="IPR041424">
    <property type="entry name" value="CinA_KH"/>
</dbReference>
<name>A0A6N6M705_9FLAO</name>
<protein>
    <recommendedName>
        <fullName evidence="1">CinA-like protein</fullName>
    </recommendedName>
</protein>
<dbReference type="InterPro" id="IPR036425">
    <property type="entry name" value="MoaB/Mog-like_dom_sf"/>
</dbReference>
<dbReference type="EMBL" id="WACR01000002">
    <property type="protein sequence ID" value="KAB1065702.1"/>
    <property type="molecule type" value="Genomic_DNA"/>
</dbReference>
<dbReference type="NCBIfam" id="TIGR00199">
    <property type="entry name" value="PncC_domain"/>
    <property type="match status" value="1"/>
</dbReference>
<keyword evidence="4" id="KW-1185">Reference proteome</keyword>
<dbReference type="OrthoDB" id="9801454at2"/>
<accession>A0A6N6M705</accession>
<dbReference type="RefSeq" id="WP_151166527.1">
    <property type="nucleotide sequence ID" value="NZ_WACR01000002.1"/>
</dbReference>
<comment type="similarity">
    <text evidence="1">Belongs to the CinA family.</text>
</comment>
<dbReference type="InterPro" id="IPR008136">
    <property type="entry name" value="CinA_C"/>
</dbReference>
<dbReference type="PIRSF" id="PIRSF006728">
    <property type="entry name" value="CinA"/>
    <property type="match status" value="1"/>
</dbReference>
<evidence type="ECO:0000256" key="1">
    <source>
        <dbReference type="HAMAP-Rule" id="MF_00226"/>
    </source>
</evidence>
<evidence type="ECO:0000313" key="3">
    <source>
        <dbReference type="EMBL" id="KAB1065702.1"/>
    </source>
</evidence>
<comment type="caution">
    <text evidence="3">The sequence shown here is derived from an EMBL/GenBank/DDBJ whole genome shotgun (WGS) entry which is preliminary data.</text>
</comment>
<organism evidence="3 4">
    <name type="scientific">Salibacter halophilus</name>
    <dbReference type="NCBI Taxonomy" id="1803916"/>
    <lineage>
        <taxon>Bacteria</taxon>
        <taxon>Pseudomonadati</taxon>
        <taxon>Bacteroidota</taxon>
        <taxon>Flavobacteriia</taxon>
        <taxon>Flavobacteriales</taxon>
        <taxon>Salibacteraceae</taxon>
        <taxon>Salibacter</taxon>
    </lineage>
</organism>
<dbReference type="SUPFAM" id="SSF53218">
    <property type="entry name" value="Molybdenum cofactor biosynthesis proteins"/>
    <property type="match status" value="1"/>
</dbReference>
<dbReference type="Proteomes" id="UP000435357">
    <property type="component" value="Unassembled WGS sequence"/>
</dbReference>
<dbReference type="Pfam" id="PF02464">
    <property type="entry name" value="CinA"/>
    <property type="match status" value="1"/>
</dbReference>